<feature type="transmembrane region" description="Helical" evidence="6">
    <location>
        <begin position="432"/>
        <end position="453"/>
    </location>
</feature>
<dbReference type="Proteomes" id="UP000265719">
    <property type="component" value="Chromosome"/>
</dbReference>
<dbReference type="Pfam" id="PF00361">
    <property type="entry name" value="Proton_antipo_M"/>
    <property type="match status" value="1"/>
</dbReference>
<accession>A0AA97M5F4</accession>
<dbReference type="GO" id="GO:0003954">
    <property type="term" value="F:NADH dehydrogenase activity"/>
    <property type="evidence" value="ECO:0007669"/>
    <property type="project" value="TreeGrafter"/>
</dbReference>
<dbReference type="PANTHER" id="PTHR42829:SF2">
    <property type="entry name" value="NADH-UBIQUINONE OXIDOREDUCTASE CHAIN 5"/>
    <property type="match status" value="1"/>
</dbReference>
<sequence>MVLGILLALPALAGAALLVSGRRADTVAAPLAVAVAVLLVGLGVAAAVTAPTLPVAALPSIGVAFAVDGLAAVGVTTVTAVFAAVAVFSVGDLGPNQARARYHGFLLLFASAMLATVTAVDLLGLLVAWEVMGAVSYALIAYWWRDPARGRSAAVAFLTTRTADLGMYLAAGAALAGGAAALELAALPGLGGAWRDAAVAGLLVAALGKSAQLPFSFWLSRAMAGPTPVSALLHSATMVAAGGYLLLRVHPALAATGWAASASAWIGVLTALLMGAVAYVQRDLKQLLAASTCSQLGFVVLAAGVGALGGGALQFAAHAAAKSLLFLSAGAWLTTLGTQDLRELRGAARRRPLVGAVFSVGALAVGGLPPLAVWVAKDEVLAAALAASGALYAAGLAASAVSAAYAARALVAVWSAPAPRSEAGRVPASERIPLPVLAAAAAGLGVVALPPLAAWWRGLLGQEGAASPGVGEMVVSGTLAVAVLVAVAWAHGDRSPAPLRAAARARPRWSREWLWLERAARTGAVAPVLAVSRALATFDDRVLAAGVGSGAAAGVRLARLAGARIEPRLDGAVRAVASGLRSAGRWARRPQTGLLHQYYVQAVAAMAFLAVLLVLLVLLG</sequence>
<feature type="transmembrane region" description="Helical" evidence="6">
    <location>
        <begin position="287"/>
        <end position="309"/>
    </location>
</feature>
<evidence type="ECO:0000256" key="2">
    <source>
        <dbReference type="ARBA" id="ARBA00022692"/>
    </source>
</evidence>
<keyword evidence="9" id="KW-1185">Reference proteome</keyword>
<organism evidence="8 9">
    <name type="scientific">Thermobifida halotolerans</name>
    <dbReference type="NCBI Taxonomy" id="483545"/>
    <lineage>
        <taxon>Bacteria</taxon>
        <taxon>Bacillati</taxon>
        <taxon>Actinomycetota</taxon>
        <taxon>Actinomycetes</taxon>
        <taxon>Streptosporangiales</taxon>
        <taxon>Nocardiopsidaceae</taxon>
        <taxon>Thermobifida</taxon>
    </lineage>
</organism>
<dbReference type="KEGG" id="thao:NI17_006990"/>
<feature type="transmembrane region" description="Helical" evidence="6">
    <location>
        <begin position="598"/>
        <end position="619"/>
    </location>
</feature>
<feature type="transmembrane region" description="Helical" evidence="6">
    <location>
        <begin position="259"/>
        <end position="280"/>
    </location>
</feature>
<dbReference type="RefSeq" id="WP_243597648.1">
    <property type="nucleotide sequence ID" value="NZ_CP063196.1"/>
</dbReference>
<dbReference type="Gene3D" id="1.20.5.2700">
    <property type="match status" value="1"/>
</dbReference>
<feature type="transmembrane region" description="Helical" evidence="6">
    <location>
        <begin position="165"/>
        <end position="186"/>
    </location>
</feature>
<evidence type="ECO:0000256" key="1">
    <source>
        <dbReference type="ARBA" id="ARBA00004127"/>
    </source>
</evidence>
<dbReference type="GO" id="GO:0012505">
    <property type="term" value="C:endomembrane system"/>
    <property type="evidence" value="ECO:0007669"/>
    <property type="project" value="UniProtKB-SubCell"/>
</dbReference>
<feature type="transmembrane region" description="Helical" evidence="6">
    <location>
        <begin position="315"/>
        <end position="333"/>
    </location>
</feature>
<feature type="transmembrane region" description="Helical" evidence="6">
    <location>
        <begin position="353"/>
        <end position="376"/>
    </location>
</feature>
<feature type="domain" description="NADH:quinone oxidoreductase/Mrp antiporter transmembrane" evidence="7">
    <location>
        <begin position="119"/>
        <end position="392"/>
    </location>
</feature>
<dbReference type="InterPro" id="IPR001750">
    <property type="entry name" value="ND/Mrp_TM"/>
</dbReference>
<feature type="transmembrane region" description="Helical" evidence="6">
    <location>
        <begin position="198"/>
        <end position="219"/>
    </location>
</feature>
<feature type="transmembrane region" description="Helical" evidence="6">
    <location>
        <begin position="70"/>
        <end position="91"/>
    </location>
</feature>
<feature type="transmembrane region" description="Helical" evidence="6">
    <location>
        <begin position="31"/>
        <end position="58"/>
    </location>
</feature>
<dbReference type="PRINTS" id="PR01434">
    <property type="entry name" value="NADHDHGNASE5"/>
</dbReference>
<dbReference type="GO" id="GO:0015990">
    <property type="term" value="P:electron transport coupled proton transport"/>
    <property type="evidence" value="ECO:0007669"/>
    <property type="project" value="TreeGrafter"/>
</dbReference>
<protein>
    <submittedName>
        <fullName evidence="8">NADH-quinone oxidoreductase subunit L</fullName>
    </submittedName>
</protein>
<evidence type="ECO:0000256" key="5">
    <source>
        <dbReference type="RuleBase" id="RU000320"/>
    </source>
</evidence>
<feature type="transmembrane region" description="Helical" evidence="6">
    <location>
        <begin position="111"/>
        <end position="144"/>
    </location>
</feature>
<dbReference type="GO" id="GO:0016020">
    <property type="term" value="C:membrane"/>
    <property type="evidence" value="ECO:0007669"/>
    <property type="project" value="UniProtKB-SubCell"/>
</dbReference>
<feature type="transmembrane region" description="Helical" evidence="6">
    <location>
        <begin position="382"/>
        <end position="411"/>
    </location>
</feature>
<name>A0AA97M5F4_9ACTN</name>
<feature type="transmembrane region" description="Helical" evidence="6">
    <location>
        <begin position="473"/>
        <end position="490"/>
    </location>
</feature>
<keyword evidence="3 6" id="KW-1133">Transmembrane helix</keyword>
<dbReference type="EMBL" id="CP063196">
    <property type="protein sequence ID" value="UOE20912.1"/>
    <property type="molecule type" value="Genomic_DNA"/>
</dbReference>
<evidence type="ECO:0000259" key="7">
    <source>
        <dbReference type="Pfam" id="PF00361"/>
    </source>
</evidence>
<dbReference type="InterPro" id="IPR003945">
    <property type="entry name" value="NU5C-like"/>
</dbReference>
<evidence type="ECO:0000256" key="3">
    <source>
        <dbReference type="ARBA" id="ARBA00022989"/>
    </source>
</evidence>
<comment type="subcellular location">
    <subcellularLocation>
        <location evidence="1">Endomembrane system</location>
        <topology evidence="1">Multi-pass membrane protein</topology>
    </subcellularLocation>
    <subcellularLocation>
        <location evidence="5">Membrane</location>
        <topology evidence="5">Multi-pass membrane protein</topology>
    </subcellularLocation>
</comment>
<dbReference type="GO" id="GO:0042773">
    <property type="term" value="P:ATP synthesis coupled electron transport"/>
    <property type="evidence" value="ECO:0007669"/>
    <property type="project" value="InterPro"/>
</dbReference>
<evidence type="ECO:0000313" key="8">
    <source>
        <dbReference type="EMBL" id="UOE20912.1"/>
    </source>
</evidence>
<keyword evidence="2 5" id="KW-0812">Transmembrane</keyword>
<gene>
    <name evidence="8" type="ORF">NI17_006990</name>
</gene>
<reference evidence="8" key="1">
    <citation type="submission" date="2020-10" db="EMBL/GenBank/DDBJ databases">
        <title>De novo genome project of the cellulose decomposer Thermobifida halotolerans type strain.</title>
        <authorList>
            <person name="Nagy I."/>
            <person name="Horvath B."/>
            <person name="Kukolya J."/>
            <person name="Nagy I."/>
            <person name="Orsini M."/>
        </authorList>
    </citation>
    <scope>NUCLEOTIDE SEQUENCE</scope>
    <source>
        <strain evidence="8">DSM 44931</strain>
    </source>
</reference>
<dbReference type="PANTHER" id="PTHR42829">
    <property type="entry name" value="NADH-UBIQUINONE OXIDOREDUCTASE CHAIN 5"/>
    <property type="match status" value="1"/>
</dbReference>
<evidence type="ECO:0000256" key="4">
    <source>
        <dbReference type="ARBA" id="ARBA00023136"/>
    </source>
</evidence>
<feature type="transmembrane region" description="Helical" evidence="6">
    <location>
        <begin position="231"/>
        <end position="247"/>
    </location>
</feature>
<keyword evidence="4 6" id="KW-0472">Membrane</keyword>
<evidence type="ECO:0000313" key="9">
    <source>
        <dbReference type="Proteomes" id="UP000265719"/>
    </source>
</evidence>
<evidence type="ECO:0000256" key="6">
    <source>
        <dbReference type="SAM" id="Phobius"/>
    </source>
</evidence>
<dbReference type="AlphaFoldDB" id="A0AA97M5F4"/>
<dbReference type="GO" id="GO:0008137">
    <property type="term" value="F:NADH dehydrogenase (ubiquinone) activity"/>
    <property type="evidence" value="ECO:0007669"/>
    <property type="project" value="InterPro"/>
</dbReference>
<proteinExistence type="predicted"/>